<evidence type="ECO:0000313" key="4">
    <source>
        <dbReference type="Proteomes" id="UP000676336"/>
    </source>
</evidence>
<evidence type="ECO:0000256" key="1">
    <source>
        <dbReference type="SAM" id="MobiDB-lite"/>
    </source>
</evidence>
<accession>A0A8S3ACD8</accession>
<feature type="domain" description="PBZ-type" evidence="2">
    <location>
        <begin position="8"/>
        <end position="30"/>
    </location>
</feature>
<dbReference type="AlphaFoldDB" id="A0A8S3ACD8"/>
<gene>
    <name evidence="3" type="ORF">SMN809_LOCUS42809</name>
</gene>
<reference evidence="3" key="1">
    <citation type="submission" date="2021-02" db="EMBL/GenBank/DDBJ databases">
        <authorList>
            <person name="Nowell W R."/>
        </authorList>
    </citation>
    <scope>NUCLEOTIDE SEQUENCE</scope>
</reference>
<dbReference type="InterPro" id="IPR019406">
    <property type="entry name" value="APLF_PBZ"/>
</dbReference>
<proteinExistence type="predicted"/>
<feature type="compositionally biased region" description="Basic and acidic residues" evidence="1">
    <location>
        <begin position="15"/>
        <end position="37"/>
    </location>
</feature>
<protein>
    <recommendedName>
        <fullName evidence="2">PBZ-type domain-containing protein</fullName>
    </recommendedName>
</protein>
<name>A0A8S3ACD8_9BILA</name>
<feature type="compositionally biased region" description="Polar residues" evidence="1">
    <location>
        <begin position="1"/>
        <end position="11"/>
    </location>
</feature>
<dbReference type="Pfam" id="PF10283">
    <property type="entry name" value="zf-CCHH"/>
    <property type="match status" value="1"/>
</dbReference>
<dbReference type="Proteomes" id="UP000676336">
    <property type="component" value="Unassembled WGS sequence"/>
</dbReference>
<comment type="caution">
    <text evidence="3">The sequence shown here is derived from an EMBL/GenBank/DDBJ whole genome shotgun (WGS) entry which is preliminary data.</text>
</comment>
<evidence type="ECO:0000259" key="2">
    <source>
        <dbReference type="Pfam" id="PF10283"/>
    </source>
</evidence>
<organism evidence="3 4">
    <name type="scientific">Rotaria magnacalcarata</name>
    <dbReference type="NCBI Taxonomy" id="392030"/>
    <lineage>
        <taxon>Eukaryota</taxon>
        <taxon>Metazoa</taxon>
        <taxon>Spiralia</taxon>
        <taxon>Gnathifera</taxon>
        <taxon>Rotifera</taxon>
        <taxon>Eurotatoria</taxon>
        <taxon>Bdelloidea</taxon>
        <taxon>Philodinida</taxon>
        <taxon>Philodinidae</taxon>
        <taxon>Rotaria</taxon>
    </lineage>
</organism>
<feature type="region of interest" description="Disordered" evidence="1">
    <location>
        <begin position="1"/>
        <end position="54"/>
    </location>
</feature>
<evidence type="ECO:0000313" key="3">
    <source>
        <dbReference type="EMBL" id="CAF4694632.1"/>
    </source>
</evidence>
<feature type="non-terminal residue" evidence="3">
    <location>
        <position position="54"/>
    </location>
</feature>
<dbReference type="EMBL" id="CAJOBI010124533">
    <property type="protein sequence ID" value="CAF4694632.1"/>
    <property type="molecule type" value="Genomic_DNA"/>
</dbReference>
<sequence>MRTNQQTSCKYGSNCHDHTDHHRDKYSHPESDKKEKTQNIQHTPCKYGSGCRDR</sequence>